<comment type="subcellular location">
    <subcellularLocation>
        <location evidence="1">Membrane</location>
        <topology evidence="1">Multi-pass membrane protein</topology>
    </subcellularLocation>
</comment>
<keyword evidence="2" id="KW-0813">Transport</keyword>
<protein>
    <recommendedName>
        <fullName evidence="8">Major facilitator superfamily (MFS) profile domain-containing protein</fullName>
    </recommendedName>
</protein>
<feature type="transmembrane region" description="Helical" evidence="7">
    <location>
        <begin position="344"/>
        <end position="363"/>
    </location>
</feature>
<dbReference type="FunFam" id="1.20.1720.10:FF:000009">
    <property type="entry name" value="MFS multidrug transporter"/>
    <property type="match status" value="1"/>
</dbReference>
<evidence type="ECO:0000256" key="4">
    <source>
        <dbReference type="ARBA" id="ARBA00022989"/>
    </source>
</evidence>
<evidence type="ECO:0000256" key="3">
    <source>
        <dbReference type="ARBA" id="ARBA00022692"/>
    </source>
</evidence>
<feature type="transmembrane region" description="Helical" evidence="7">
    <location>
        <begin position="249"/>
        <end position="271"/>
    </location>
</feature>
<sequence>MPLVETPYSIFDKRQKVLITFLVSTAATFSGFASNIYFPALSTIADDLNVSVELINLTVTTYLIFQGLAPSLWGPISDVKGRKVAYIGTFLVFFGACVGLAEIKTFAGLIILRCVQSMGSASTIAIGSGVIGDITTREERGGFMGVFQAGLLAPVAIGPVIGGALAGSLGWRSIFWFLTIYCGIFLLFLVLLLPETLRSVVGNGGRTPSNLLQKYPLVYYQRTTKVKWDVEETTLSTAPRKKVDLTAPIRILFSKSAAPITIFLAIYYAVWQMSITAMSTLFKTKYGLSDTHIGLTFIANGAGSIIGTLVTGKFLDMDYQKVKAKYGEQDCDSDFPIEKARLRLVPVFALLQCVSIAAFGWTINFPDKVHIAVPIASTFVTGWTAIGTQSLVMTYLVDIFPDRSAAASASLNLARCLFAAGGTSFVMPMVNSIGVGWAFTVCVAAQAIAVLLAGVQWKHHLLPLLLLPERGSTGACLTLALESAKRISRLLSDASTRDLGGSYLENSASAFPRGATQSLHLPSPSTPSSSPKTSPSLSLPFPLLPITRLTIASTAKMAPQDEKLCFDLDFRYFLAAKDIPAHIACLWQYFSLAKCRKGLESWVVSVPAAKHASNAKGSDRVQLLRFGIRFTHKTATYADIDEARVILKDAFNTAAQHVRGMSNAPARERGLLEYNKLLRLYVTVKNDDSWSWGNWGLSSYYYNGTTPDDDSAISAMERFKQKYQETVPCDVTLDTPAHTSSAASELLAETSGDKWRLRKLIPSLNRRHDVDIFNDWVRWAIENHATILACATEAHSNAQQASDSVAEVTKFSNPKEKSAILNRSMWEKFASIFDRDHHNKYTEASAKLNDQAISLQEDAKAMKVLLTQVNAQLSQHAIACRLLTLYANTNIEHDQLLSIWERPDADKKLLVSLLGADIAQMETPTGRISKLCNEMERFEAGQRALRKGETKLVKGLKKMEGKLERLNKDSVKARNKFAAGQLRAQKGKLSGKLEDLESDTDSGYSYDEKK</sequence>
<reference evidence="9" key="1">
    <citation type="submission" date="2023-01" db="EMBL/GenBank/DDBJ databases">
        <title>Colletotrichum chrysophilum M932 genome sequence.</title>
        <authorList>
            <person name="Baroncelli R."/>
        </authorList>
    </citation>
    <scope>NUCLEOTIDE SEQUENCE</scope>
    <source>
        <strain evidence="9">M932</strain>
    </source>
</reference>
<keyword evidence="3 7" id="KW-0812">Transmembrane</keyword>
<feature type="transmembrane region" description="Helical" evidence="7">
    <location>
        <begin position="84"/>
        <end position="101"/>
    </location>
</feature>
<feature type="transmembrane region" description="Helical" evidence="7">
    <location>
        <begin position="17"/>
        <end position="38"/>
    </location>
</feature>
<dbReference type="EMBL" id="JAQOWY010000653">
    <property type="protein sequence ID" value="KAK1839590.1"/>
    <property type="molecule type" value="Genomic_DNA"/>
</dbReference>
<feature type="transmembrane region" description="Helical" evidence="7">
    <location>
        <begin position="291"/>
        <end position="315"/>
    </location>
</feature>
<feature type="domain" description="Major facilitator superfamily (MFS) profile" evidence="8">
    <location>
        <begin position="19"/>
        <end position="461"/>
    </location>
</feature>
<dbReference type="InterPro" id="IPR011701">
    <property type="entry name" value="MFS"/>
</dbReference>
<organism evidence="9 10">
    <name type="scientific">Colletotrichum chrysophilum</name>
    <dbReference type="NCBI Taxonomy" id="1836956"/>
    <lineage>
        <taxon>Eukaryota</taxon>
        <taxon>Fungi</taxon>
        <taxon>Dikarya</taxon>
        <taxon>Ascomycota</taxon>
        <taxon>Pezizomycotina</taxon>
        <taxon>Sordariomycetes</taxon>
        <taxon>Hypocreomycetidae</taxon>
        <taxon>Glomerellales</taxon>
        <taxon>Glomerellaceae</taxon>
        <taxon>Colletotrichum</taxon>
        <taxon>Colletotrichum gloeosporioides species complex</taxon>
    </lineage>
</organism>
<gene>
    <name evidence="9" type="ORF">CCHR01_17782</name>
</gene>
<feature type="region of interest" description="Disordered" evidence="6">
    <location>
        <begin position="988"/>
        <end position="1010"/>
    </location>
</feature>
<accession>A0AAD9A2W4</accession>
<evidence type="ECO:0000256" key="5">
    <source>
        <dbReference type="ARBA" id="ARBA00023136"/>
    </source>
</evidence>
<dbReference type="InterPro" id="IPR020846">
    <property type="entry name" value="MFS_dom"/>
</dbReference>
<evidence type="ECO:0000313" key="10">
    <source>
        <dbReference type="Proteomes" id="UP001243330"/>
    </source>
</evidence>
<dbReference type="AlphaFoldDB" id="A0AAD9A2W4"/>
<evidence type="ECO:0000259" key="8">
    <source>
        <dbReference type="PROSITE" id="PS50850"/>
    </source>
</evidence>
<keyword evidence="5 7" id="KW-0472">Membrane</keyword>
<dbReference type="GO" id="GO:0005886">
    <property type="term" value="C:plasma membrane"/>
    <property type="evidence" value="ECO:0007669"/>
    <property type="project" value="TreeGrafter"/>
</dbReference>
<evidence type="ECO:0000256" key="2">
    <source>
        <dbReference type="ARBA" id="ARBA00022448"/>
    </source>
</evidence>
<feature type="transmembrane region" description="Helical" evidence="7">
    <location>
        <begin position="436"/>
        <end position="455"/>
    </location>
</feature>
<dbReference type="Gene3D" id="1.20.1720.10">
    <property type="entry name" value="Multidrug resistance protein D"/>
    <property type="match status" value="1"/>
</dbReference>
<dbReference type="InterPro" id="IPR036259">
    <property type="entry name" value="MFS_trans_sf"/>
</dbReference>
<feature type="transmembrane region" description="Helical" evidence="7">
    <location>
        <begin position="50"/>
        <end position="72"/>
    </location>
</feature>
<proteinExistence type="predicted"/>
<feature type="transmembrane region" description="Helical" evidence="7">
    <location>
        <begin position="173"/>
        <end position="193"/>
    </location>
</feature>
<keyword evidence="4 7" id="KW-1133">Transmembrane helix</keyword>
<evidence type="ECO:0000256" key="1">
    <source>
        <dbReference type="ARBA" id="ARBA00004141"/>
    </source>
</evidence>
<evidence type="ECO:0000313" key="9">
    <source>
        <dbReference type="EMBL" id="KAK1839590.1"/>
    </source>
</evidence>
<evidence type="ECO:0000256" key="7">
    <source>
        <dbReference type="SAM" id="Phobius"/>
    </source>
</evidence>
<dbReference type="Proteomes" id="UP001243330">
    <property type="component" value="Unassembled WGS sequence"/>
</dbReference>
<feature type="transmembrane region" description="Helical" evidence="7">
    <location>
        <begin position="143"/>
        <end position="167"/>
    </location>
</feature>
<dbReference type="PANTHER" id="PTHR23502:SF151">
    <property type="entry name" value="MAJOR FACILITATOR SUPERFAMILY (MFS) PROFILE DOMAIN-CONTAINING PROTEIN"/>
    <property type="match status" value="1"/>
</dbReference>
<dbReference type="Pfam" id="PF07690">
    <property type="entry name" value="MFS_1"/>
    <property type="match status" value="1"/>
</dbReference>
<feature type="transmembrane region" description="Helical" evidence="7">
    <location>
        <begin position="107"/>
        <end position="131"/>
    </location>
</feature>
<dbReference type="GO" id="GO:0022857">
    <property type="term" value="F:transmembrane transporter activity"/>
    <property type="evidence" value="ECO:0007669"/>
    <property type="project" value="InterPro"/>
</dbReference>
<dbReference type="PROSITE" id="PS50850">
    <property type="entry name" value="MFS"/>
    <property type="match status" value="1"/>
</dbReference>
<dbReference type="PANTHER" id="PTHR23502">
    <property type="entry name" value="MAJOR FACILITATOR SUPERFAMILY"/>
    <property type="match status" value="1"/>
</dbReference>
<dbReference type="Gene3D" id="1.20.1250.20">
    <property type="entry name" value="MFS general substrate transporter like domains"/>
    <property type="match status" value="1"/>
</dbReference>
<name>A0AAD9A2W4_9PEZI</name>
<keyword evidence="10" id="KW-1185">Reference proteome</keyword>
<dbReference type="SUPFAM" id="SSF103473">
    <property type="entry name" value="MFS general substrate transporter"/>
    <property type="match status" value="1"/>
</dbReference>
<comment type="caution">
    <text evidence="9">The sequence shown here is derived from an EMBL/GenBank/DDBJ whole genome shotgun (WGS) entry which is preliminary data.</text>
</comment>
<dbReference type="CDD" id="cd17323">
    <property type="entry name" value="MFS_Tpo1_MDR_like"/>
    <property type="match status" value="1"/>
</dbReference>
<evidence type="ECO:0000256" key="6">
    <source>
        <dbReference type="SAM" id="MobiDB-lite"/>
    </source>
</evidence>
<feature type="transmembrane region" description="Helical" evidence="7">
    <location>
        <begin position="375"/>
        <end position="397"/>
    </location>
</feature>